<protein>
    <recommendedName>
        <fullName evidence="3">Ig-like domain-containing protein</fullName>
    </recommendedName>
</protein>
<feature type="signal peptide" evidence="2">
    <location>
        <begin position="1"/>
        <end position="22"/>
    </location>
</feature>
<dbReference type="Proteomes" id="UP001187315">
    <property type="component" value="Unassembled WGS sequence"/>
</dbReference>
<dbReference type="InterPro" id="IPR036179">
    <property type="entry name" value="Ig-like_dom_sf"/>
</dbReference>
<comment type="caution">
    <text evidence="4">The sequence shown here is derived from an EMBL/GenBank/DDBJ whole genome shotgun (WGS) entry which is preliminary data.</text>
</comment>
<keyword evidence="1" id="KW-0472">Membrane</keyword>
<evidence type="ECO:0000313" key="4">
    <source>
        <dbReference type="EMBL" id="KAK2831307.1"/>
    </source>
</evidence>
<reference evidence="4" key="1">
    <citation type="submission" date="2023-08" db="EMBL/GenBank/DDBJ databases">
        <title>Pelteobagrus vachellii genome.</title>
        <authorList>
            <person name="Liu H."/>
        </authorList>
    </citation>
    <scope>NUCLEOTIDE SEQUENCE</scope>
    <source>
        <strain evidence="4">PRFRI_2022a</strain>
        <tissue evidence="4">Muscle</tissue>
    </source>
</reference>
<dbReference type="PROSITE" id="PS50835">
    <property type="entry name" value="IG_LIKE"/>
    <property type="match status" value="1"/>
</dbReference>
<proteinExistence type="predicted"/>
<feature type="transmembrane region" description="Helical" evidence="1">
    <location>
        <begin position="242"/>
        <end position="262"/>
    </location>
</feature>
<evidence type="ECO:0000256" key="2">
    <source>
        <dbReference type="SAM" id="SignalP"/>
    </source>
</evidence>
<sequence length="384" mass="43681">MFLFLPHVGLLLLHFGIKDAACRRNNKIPDVIKARLGEPLTLDCTYNCSSGFIRGSWEFEKTPECGTCLWSVSEKNMSEDMCIVSFKTLNLTLEQTQYNYSCYSIKTDYQGIPRMLERLVSLQIQDTTSGPVIPREVSLGIKVEIYQNQKKLNISSYSIQVPVGDKLNLECLSTNHLCESQWMRDDANHTDDISGPLIEWNEITEDDEGTYTCHTKQLCTSQRISVVVDVIRKDEFGWIRPLAAGALCVAVMLLFLLIYLCYKKRGKDMLVAEDSTTVIYENTRSKNDRMIHRPIVQDSQSDHEVPYADIVISVRGSSIPELTGLHGQTPRDHRLRWREEATGVSHLQVCHSADRLHVHPREVSRKLSTTSEYAVITYSTDALN</sequence>
<dbReference type="AlphaFoldDB" id="A0AA88M7E9"/>
<dbReference type="InterPro" id="IPR013783">
    <property type="entry name" value="Ig-like_fold"/>
</dbReference>
<evidence type="ECO:0000256" key="1">
    <source>
        <dbReference type="SAM" id="Phobius"/>
    </source>
</evidence>
<dbReference type="InterPro" id="IPR003599">
    <property type="entry name" value="Ig_sub"/>
</dbReference>
<evidence type="ECO:0000259" key="3">
    <source>
        <dbReference type="PROSITE" id="PS50835"/>
    </source>
</evidence>
<name>A0AA88M7E9_TACVA</name>
<dbReference type="Gene3D" id="2.60.40.10">
    <property type="entry name" value="Immunoglobulins"/>
    <property type="match status" value="1"/>
</dbReference>
<dbReference type="SUPFAM" id="SSF48726">
    <property type="entry name" value="Immunoglobulin"/>
    <property type="match status" value="1"/>
</dbReference>
<keyword evidence="5" id="KW-1185">Reference proteome</keyword>
<keyword evidence="1" id="KW-0812">Transmembrane</keyword>
<feature type="chain" id="PRO_5041720756" description="Ig-like domain-containing protein" evidence="2">
    <location>
        <begin position="23"/>
        <end position="384"/>
    </location>
</feature>
<organism evidence="4 5">
    <name type="scientific">Tachysurus vachellii</name>
    <name type="common">Darkbarbel catfish</name>
    <name type="synonym">Pelteobagrus vachellii</name>
    <dbReference type="NCBI Taxonomy" id="175792"/>
    <lineage>
        <taxon>Eukaryota</taxon>
        <taxon>Metazoa</taxon>
        <taxon>Chordata</taxon>
        <taxon>Craniata</taxon>
        <taxon>Vertebrata</taxon>
        <taxon>Euteleostomi</taxon>
        <taxon>Actinopterygii</taxon>
        <taxon>Neopterygii</taxon>
        <taxon>Teleostei</taxon>
        <taxon>Ostariophysi</taxon>
        <taxon>Siluriformes</taxon>
        <taxon>Bagridae</taxon>
        <taxon>Tachysurus</taxon>
    </lineage>
</organism>
<keyword evidence="2" id="KW-0732">Signal</keyword>
<keyword evidence="1" id="KW-1133">Transmembrane helix</keyword>
<gene>
    <name evidence="4" type="ORF">Q7C36_016393</name>
</gene>
<accession>A0AA88M7E9</accession>
<dbReference type="SMART" id="SM00409">
    <property type="entry name" value="IG"/>
    <property type="match status" value="2"/>
</dbReference>
<feature type="domain" description="Ig-like" evidence="3">
    <location>
        <begin position="134"/>
        <end position="225"/>
    </location>
</feature>
<evidence type="ECO:0000313" key="5">
    <source>
        <dbReference type="Proteomes" id="UP001187315"/>
    </source>
</evidence>
<dbReference type="EMBL" id="JAVHJS010000017">
    <property type="protein sequence ID" value="KAK2831307.1"/>
    <property type="molecule type" value="Genomic_DNA"/>
</dbReference>
<dbReference type="InterPro" id="IPR007110">
    <property type="entry name" value="Ig-like_dom"/>
</dbReference>